<dbReference type="Pfam" id="PF00005">
    <property type="entry name" value="ABC_tran"/>
    <property type="match status" value="1"/>
</dbReference>
<keyword evidence="8 9" id="KW-0472">Membrane</keyword>
<evidence type="ECO:0000259" key="10">
    <source>
        <dbReference type="PROSITE" id="PS50893"/>
    </source>
</evidence>
<dbReference type="SUPFAM" id="SSF52540">
    <property type="entry name" value="P-loop containing nucleoside triphosphate hydrolases"/>
    <property type="match status" value="1"/>
</dbReference>
<organism evidence="11 12">
    <name type="scientific">Subtercola lobariae</name>
    <dbReference type="NCBI Taxonomy" id="1588641"/>
    <lineage>
        <taxon>Bacteria</taxon>
        <taxon>Bacillati</taxon>
        <taxon>Actinomycetota</taxon>
        <taxon>Actinomycetes</taxon>
        <taxon>Micrococcales</taxon>
        <taxon>Microbacteriaceae</taxon>
        <taxon>Subtercola</taxon>
    </lineage>
</organism>
<dbReference type="Proteomes" id="UP000598775">
    <property type="component" value="Unassembled WGS sequence"/>
</dbReference>
<dbReference type="PROSITE" id="PS50893">
    <property type="entry name" value="ABC_TRANSPORTER_2"/>
    <property type="match status" value="1"/>
</dbReference>
<feature type="transmembrane region" description="Helical" evidence="9">
    <location>
        <begin position="405"/>
        <end position="424"/>
    </location>
</feature>
<evidence type="ECO:0000256" key="9">
    <source>
        <dbReference type="SAM" id="Phobius"/>
    </source>
</evidence>
<feature type="transmembrane region" description="Helical" evidence="9">
    <location>
        <begin position="380"/>
        <end position="398"/>
    </location>
</feature>
<protein>
    <submittedName>
        <fullName evidence="11">ABC transporter</fullName>
    </submittedName>
</protein>
<keyword evidence="7 9" id="KW-1133">Transmembrane helix</keyword>
<keyword evidence="6" id="KW-0067">ATP-binding</keyword>
<feature type="transmembrane region" description="Helical" evidence="9">
    <location>
        <begin position="457"/>
        <end position="475"/>
    </location>
</feature>
<evidence type="ECO:0000256" key="7">
    <source>
        <dbReference type="ARBA" id="ARBA00022989"/>
    </source>
</evidence>
<dbReference type="GO" id="GO:0015658">
    <property type="term" value="F:branched-chain amino acid transmembrane transporter activity"/>
    <property type="evidence" value="ECO:0007669"/>
    <property type="project" value="InterPro"/>
</dbReference>
<dbReference type="Pfam" id="PF12399">
    <property type="entry name" value="BCA_ABC_TP_C"/>
    <property type="match status" value="1"/>
</dbReference>
<dbReference type="CDD" id="cd06582">
    <property type="entry name" value="TM_PBP1_LivH_like"/>
    <property type="match status" value="1"/>
</dbReference>
<feature type="transmembrane region" description="Helical" evidence="9">
    <location>
        <begin position="62"/>
        <end position="85"/>
    </location>
</feature>
<dbReference type="RefSeq" id="WP_188679012.1">
    <property type="nucleotide sequence ID" value="NZ_BMGP01000004.1"/>
</dbReference>
<dbReference type="Gene3D" id="3.40.50.300">
    <property type="entry name" value="P-loop containing nucleotide triphosphate hydrolases"/>
    <property type="match status" value="1"/>
</dbReference>
<dbReference type="InterPro" id="IPR051120">
    <property type="entry name" value="ABC_AA/LPS_Transport"/>
</dbReference>
<feature type="transmembrane region" description="Helical" evidence="9">
    <location>
        <begin position="576"/>
        <end position="597"/>
    </location>
</feature>
<evidence type="ECO:0000256" key="5">
    <source>
        <dbReference type="ARBA" id="ARBA00022741"/>
    </source>
</evidence>
<dbReference type="EMBL" id="BMGP01000004">
    <property type="protein sequence ID" value="GGF31820.1"/>
    <property type="molecule type" value="Genomic_DNA"/>
</dbReference>
<dbReference type="CDD" id="cd03219">
    <property type="entry name" value="ABC_Mj1267_LivG_branched"/>
    <property type="match status" value="1"/>
</dbReference>
<evidence type="ECO:0000313" key="11">
    <source>
        <dbReference type="EMBL" id="GGF31820.1"/>
    </source>
</evidence>
<dbReference type="InterPro" id="IPR003593">
    <property type="entry name" value="AAA+_ATPase"/>
</dbReference>
<keyword evidence="2" id="KW-0813">Transport</keyword>
<dbReference type="InterPro" id="IPR027417">
    <property type="entry name" value="P-loop_NTPase"/>
</dbReference>
<feature type="transmembrane region" description="Helical" evidence="9">
    <location>
        <begin position="6"/>
        <end position="29"/>
    </location>
</feature>
<feature type="transmembrane region" description="Helical" evidence="9">
    <location>
        <begin position="266"/>
        <end position="282"/>
    </location>
</feature>
<dbReference type="AlphaFoldDB" id="A0A917EXP4"/>
<keyword evidence="12" id="KW-1185">Reference proteome</keyword>
<evidence type="ECO:0000256" key="4">
    <source>
        <dbReference type="ARBA" id="ARBA00022692"/>
    </source>
</evidence>
<name>A0A917EXP4_9MICO</name>
<dbReference type="SMART" id="SM00382">
    <property type="entry name" value="AAA"/>
    <property type="match status" value="1"/>
</dbReference>
<feature type="transmembrane region" description="Helical" evidence="9">
    <location>
        <begin position="543"/>
        <end position="564"/>
    </location>
</feature>
<dbReference type="Pfam" id="PF02653">
    <property type="entry name" value="BPD_transp_2"/>
    <property type="match status" value="2"/>
</dbReference>
<dbReference type="InterPro" id="IPR043428">
    <property type="entry name" value="LivM-like"/>
</dbReference>
<evidence type="ECO:0000256" key="8">
    <source>
        <dbReference type="ARBA" id="ARBA00023136"/>
    </source>
</evidence>
<dbReference type="InterPro" id="IPR032823">
    <property type="entry name" value="BCA_ABC_TP_C"/>
</dbReference>
<evidence type="ECO:0000256" key="3">
    <source>
        <dbReference type="ARBA" id="ARBA00022475"/>
    </source>
</evidence>
<dbReference type="InterPro" id="IPR003439">
    <property type="entry name" value="ABC_transporter-like_ATP-bd"/>
</dbReference>
<dbReference type="InterPro" id="IPR017871">
    <property type="entry name" value="ABC_transporter-like_CS"/>
</dbReference>
<keyword evidence="5" id="KW-0547">Nucleotide-binding</keyword>
<dbReference type="GO" id="GO:0005524">
    <property type="term" value="F:ATP binding"/>
    <property type="evidence" value="ECO:0007669"/>
    <property type="project" value="UniProtKB-KW"/>
</dbReference>
<feature type="transmembrane region" description="Helical" evidence="9">
    <location>
        <begin position="216"/>
        <end position="234"/>
    </location>
</feature>
<evidence type="ECO:0000256" key="1">
    <source>
        <dbReference type="ARBA" id="ARBA00004651"/>
    </source>
</evidence>
<keyword evidence="3" id="KW-1003">Cell membrane</keyword>
<keyword evidence="4 9" id="KW-0812">Transmembrane</keyword>
<feature type="transmembrane region" description="Helical" evidence="9">
    <location>
        <begin position="506"/>
        <end position="523"/>
    </location>
</feature>
<feature type="transmembrane region" description="Helical" evidence="9">
    <location>
        <begin position="357"/>
        <end position="374"/>
    </location>
</feature>
<dbReference type="InterPro" id="IPR001851">
    <property type="entry name" value="ABC_transp_permease"/>
</dbReference>
<feature type="transmembrane region" description="Helical" evidence="9">
    <location>
        <begin position="34"/>
        <end position="50"/>
    </location>
</feature>
<comment type="subcellular location">
    <subcellularLocation>
        <location evidence="1">Cell membrane</location>
        <topology evidence="1">Multi-pass membrane protein</topology>
    </subcellularLocation>
</comment>
<dbReference type="GO" id="GO:0016887">
    <property type="term" value="F:ATP hydrolysis activity"/>
    <property type="evidence" value="ECO:0007669"/>
    <property type="project" value="InterPro"/>
</dbReference>
<sequence>MTEAVQYAILGLGAGAVYVLLAQGVVIIFRGSGVLNLAQGAIAMLAAYSFNELRTHQHLPDWLAIIVVVAAAALASFLIDVLVMRKLANASPLARQIATLGVLILATSGAILIWGATPSIVTRVLPTSPVTLFGVTATTDRLLMTAIAIAITIALALIWLFTRAGWLAEAVSESRVGTAALGWSPQMISAATWAGGGALAGLAGILISPITQLNQATITFLIIPALAATLIGGFRSFGLTLLGGLVIGMAQALTSHYVPIPGAADALPFLLILVVLLVRGSGLPTRGHVLDRMPAVGLGRIDLRVIIPIAAAALVIVLLVPVPAVQTMLASTLAISIILLSLVVLVGYAGQLSLAQYALAGLGSLITARLVSSLGWPFEFALIAGVVGATAIGLIFALPALRTRGINLAVVTLGLGLATQAVVFNSSTLTGGVSGTAVGPQTIFGISIDSNRYPQRYTVVVLIFFILAALVVAWVRRSRTGRQMLAVRSNERAAASSGVSVFVTKMRAFAISGALAGLGGILLSFQSTTIPFARFDPLSSINAIAQAVVGGVGFVFGSIFGAIIAPQSLTSLVSNVTVQLFLPVVGGIGVLATLISYPNGIVASLIAPFRRLRDRLGLAPRAHTVLPPTTDATPVRPRTLVVSNLTVRYGGVVAVGGLSLSVEPGRIVALIGPNGAGKTSFMDALTGFTKSTGSIFLDDIDLSQLPAHRRATAGLARSWQGLELFDDLTVLENLQVSSDKSSTQHAGRRGSAGLSPAAAAAVREFGLEQHLDRYPDELSYGQRRLVAIARSAAMEPSVLLLDEPAAGLDEHESLELARLVRALADARNMGILLVEHDMNVVMGIADHVVVIDFGEYVADGTPAEIATNPRAIASYLGDEVDTDSGPELATNVLGKELA</sequence>
<feature type="transmembrane region" description="Helical" evidence="9">
    <location>
        <begin position="328"/>
        <end position="350"/>
    </location>
</feature>
<comment type="caution">
    <text evidence="11">The sequence shown here is derived from an EMBL/GenBank/DDBJ whole genome shotgun (WGS) entry which is preliminary data.</text>
</comment>
<dbReference type="PANTHER" id="PTHR45772">
    <property type="entry name" value="CONSERVED COMPONENT OF ABC TRANSPORTER FOR NATURAL AMINO ACIDS-RELATED"/>
    <property type="match status" value="1"/>
</dbReference>
<dbReference type="CDD" id="cd06581">
    <property type="entry name" value="TM_PBP1_LivM_like"/>
    <property type="match status" value="1"/>
</dbReference>
<proteinExistence type="predicted"/>
<evidence type="ECO:0000256" key="6">
    <source>
        <dbReference type="ARBA" id="ARBA00022840"/>
    </source>
</evidence>
<reference evidence="11 12" key="1">
    <citation type="journal article" date="2014" name="Int. J. Syst. Evol. Microbiol.">
        <title>Complete genome sequence of Corynebacterium casei LMG S-19264T (=DSM 44701T), isolated from a smear-ripened cheese.</title>
        <authorList>
            <consortium name="US DOE Joint Genome Institute (JGI-PGF)"/>
            <person name="Walter F."/>
            <person name="Albersmeier A."/>
            <person name="Kalinowski J."/>
            <person name="Ruckert C."/>
        </authorList>
    </citation>
    <scope>NUCLEOTIDE SEQUENCE [LARGE SCALE GENOMIC DNA]</scope>
    <source>
        <strain evidence="11 12">CGMCC 1.12976</strain>
    </source>
</reference>
<feature type="transmembrane region" description="Helical" evidence="9">
    <location>
        <begin position="141"/>
        <end position="166"/>
    </location>
</feature>
<feature type="transmembrane region" description="Helical" evidence="9">
    <location>
        <begin position="187"/>
        <end position="210"/>
    </location>
</feature>
<feature type="transmembrane region" description="Helical" evidence="9">
    <location>
        <begin position="303"/>
        <end position="322"/>
    </location>
</feature>
<dbReference type="GO" id="GO:0005886">
    <property type="term" value="C:plasma membrane"/>
    <property type="evidence" value="ECO:0007669"/>
    <property type="project" value="UniProtKB-SubCell"/>
</dbReference>
<feature type="transmembrane region" description="Helical" evidence="9">
    <location>
        <begin position="97"/>
        <end position="121"/>
    </location>
</feature>
<dbReference type="PROSITE" id="PS00211">
    <property type="entry name" value="ABC_TRANSPORTER_1"/>
    <property type="match status" value="1"/>
</dbReference>
<evidence type="ECO:0000313" key="12">
    <source>
        <dbReference type="Proteomes" id="UP000598775"/>
    </source>
</evidence>
<feature type="domain" description="ABC transporter" evidence="10">
    <location>
        <begin position="640"/>
        <end position="878"/>
    </location>
</feature>
<accession>A0A917EXP4</accession>
<evidence type="ECO:0000256" key="2">
    <source>
        <dbReference type="ARBA" id="ARBA00022448"/>
    </source>
</evidence>
<gene>
    <name evidence="11" type="ORF">GCM10011399_26260</name>
</gene>